<dbReference type="Gene3D" id="3.10.640.10">
    <property type="entry name" value="Restriction endonuclease-like alpha-beta roll domain"/>
    <property type="match status" value="1"/>
</dbReference>
<dbReference type="Pfam" id="PF07152">
    <property type="entry name" value="YaeQ"/>
    <property type="match status" value="1"/>
</dbReference>
<sequence>MTLKSDIHKVTLDIADLQRGYFARHKLTVARHPSETEERLMLRLIAFAMNASEGLHFHGELCNQDEPELCELELDGRYRLWVEFGLADERRIKRACQRASLARVYAYGGRDLAQWWQQLQGKCAQYQNLSVIAFDNAALTSLLPFAARTMDLAVNIDEDGGLELSDGQHEVSISPDFLQPRRAAPALAEDD</sequence>
<accession>A0ABS5V790</accession>
<proteinExistence type="predicted"/>
<keyword evidence="2" id="KW-1185">Reference proteome</keyword>
<dbReference type="InterPro" id="IPR038590">
    <property type="entry name" value="YaeQ_sf"/>
</dbReference>
<dbReference type="RefSeq" id="WP_214508505.1">
    <property type="nucleotide sequence ID" value="NZ_JAHEPS010000010.1"/>
</dbReference>
<dbReference type="SUPFAM" id="SSF52980">
    <property type="entry name" value="Restriction endonuclease-like"/>
    <property type="match status" value="1"/>
</dbReference>
<evidence type="ECO:0000313" key="1">
    <source>
        <dbReference type="EMBL" id="MBT1446304.1"/>
    </source>
</evidence>
<evidence type="ECO:0000313" key="2">
    <source>
        <dbReference type="Proteomes" id="UP001195903"/>
    </source>
</evidence>
<reference evidence="1 2" key="1">
    <citation type="submission" date="2021-05" db="EMBL/GenBank/DDBJ databases">
        <title>Shewanella sp. JM162201.</title>
        <authorList>
            <person name="Xu S."/>
            <person name="Li A."/>
        </authorList>
    </citation>
    <scope>NUCLEOTIDE SEQUENCE [LARGE SCALE GENOMIC DNA]</scope>
    <source>
        <strain evidence="1 2">JM162201</strain>
    </source>
</reference>
<organism evidence="1 2">
    <name type="scientific">Shewanella jiangmenensis</name>
    <dbReference type="NCBI Taxonomy" id="2837387"/>
    <lineage>
        <taxon>Bacteria</taxon>
        <taxon>Pseudomonadati</taxon>
        <taxon>Pseudomonadota</taxon>
        <taxon>Gammaproteobacteria</taxon>
        <taxon>Alteromonadales</taxon>
        <taxon>Shewanellaceae</taxon>
        <taxon>Shewanella</taxon>
    </lineage>
</organism>
<gene>
    <name evidence="1" type="ORF">KJI95_17560</name>
</gene>
<dbReference type="PIRSF" id="PIRSF011484">
    <property type="entry name" value="YaeQ"/>
    <property type="match status" value="1"/>
</dbReference>
<name>A0ABS5V790_9GAMM</name>
<dbReference type="PANTHER" id="PTHR38784">
    <property type="entry name" value="SUCROSE PHOSPHORYLASE"/>
    <property type="match status" value="1"/>
</dbReference>
<dbReference type="EMBL" id="JAHEPS010000010">
    <property type="protein sequence ID" value="MBT1446304.1"/>
    <property type="molecule type" value="Genomic_DNA"/>
</dbReference>
<protein>
    <submittedName>
        <fullName evidence="1">YaeQ family protein</fullName>
    </submittedName>
</protein>
<dbReference type="InterPro" id="IPR011335">
    <property type="entry name" value="Restrct_endonuc-II-like"/>
</dbReference>
<dbReference type="SMART" id="SM01322">
    <property type="entry name" value="YaeQ"/>
    <property type="match status" value="1"/>
</dbReference>
<dbReference type="InterPro" id="IPR009822">
    <property type="entry name" value="YaeQ"/>
</dbReference>
<comment type="caution">
    <text evidence="1">The sequence shown here is derived from an EMBL/GenBank/DDBJ whole genome shotgun (WGS) entry which is preliminary data.</text>
</comment>
<dbReference type="Proteomes" id="UP001195903">
    <property type="component" value="Unassembled WGS sequence"/>
</dbReference>
<dbReference type="PANTHER" id="PTHR38784:SF1">
    <property type="entry name" value="SUCROSE PHOSPHORYLASE"/>
    <property type="match status" value="1"/>
</dbReference>